<feature type="compositionally biased region" description="Polar residues" evidence="1">
    <location>
        <begin position="126"/>
        <end position="141"/>
    </location>
</feature>
<dbReference type="PANTHER" id="PTHR33871">
    <property type="entry name" value="OS05G0503100 PROTEIN-RELATED"/>
    <property type="match status" value="1"/>
</dbReference>
<dbReference type="Proteomes" id="UP001174677">
    <property type="component" value="Chromosome 11"/>
</dbReference>
<feature type="compositionally biased region" description="Basic and acidic residues" evidence="1">
    <location>
        <begin position="98"/>
        <end position="111"/>
    </location>
</feature>
<organism evidence="2 3">
    <name type="scientific">Hevea brasiliensis</name>
    <name type="common">Para rubber tree</name>
    <name type="synonym">Siphonia brasiliensis</name>
    <dbReference type="NCBI Taxonomy" id="3981"/>
    <lineage>
        <taxon>Eukaryota</taxon>
        <taxon>Viridiplantae</taxon>
        <taxon>Streptophyta</taxon>
        <taxon>Embryophyta</taxon>
        <taxon>Tracheophyta</taxon>
        <taxon>Spermatophyta</taxon>
        <taxon>Magnoliopsida</taxon>
        <taxon>eudicotyledons</taxon>
        <taxon>Gunneridae</taxon>
        <taxon>Pentapetalae</taxon>
        <taxon>rosids</taxon>
        <taxon>fabids</taxon>
        <taxon>Malpighiales</taxon>
        <taxon>Euphorbiaceae</taxon>
        <taxon>Crotonoideae</taxon>
        <taxon>Micrandreae</taxon>
        <taxon>Hevea</taxon>
    </lineage>
</organism>
<evidence type="ECO:0000313" key="3">
    <source>
        <dbReference type="Proteomes" id="UP001174677"/>
    </source>
</evidence>
<accession>A0ABQ9LNT9</accession>
<sequence>MGCCVSTHGHGTSTKSQNFQVGSESLKPKSTRESRAPPPSVEEETVKEVLSETPKLKPSSSSPPLKLPQLLKPIKNPLQELQHQETKKKKIHIEPPFLDEKIEPNRHKDELIFQEEEIAEQQSSEVCSLSFSETVSTTTFNNDKRDDDDDDDGEEVKQRVKKSPVAKLAPRNRAVVGDFGPKRDRVVGKSPNSRTDQSPDKRNNAGRGGSVRLVQNKESGTYQAGRRGLKPDTNGRDPGESSGRRSRSPATNRSTMGRSPSSRRVNGSPGRAKTEIPRSGGGGTEGKWQSTSNTNGTTANESLENPLVSLECFIFL</sequence>
<gene>
    <name evidence="2" type="ORF">P3X46_020382</name>
</gene>
<evidence type="ECO:0000256" key="1">
    <source>
        <dbReference type="SAM" id="MobiDB-lite"/>
    </source>
</evidence>
<dbReference type="EMBL" id="JARPOI010000011">
    <property type="protein sequence ID" value="KAJ9168905.1"/>
    <property type="molecule type" value="Genomic_DNA"/>
</dbReference>
<reference evidence="2" key="1">
    <citation type="journal article" date="2023" name="Plant Biotechnol. J.">
        <title>Chromosome-level wild Hevea brasiliensis genome provides new tools for genomic-assisted breeding and valuable loci to elevate rubber yield.</title>
        <authorList>
            <person name="Cheng H."/>
            <person name="Song X."/>
            <person name="Hu Y."/>
            <person name="Wu T."/>
            <person name="Yang Q."/>
            <person name="An Z."/>
            <person name="Feng S."/>
            <person name="Deng Z."/>
            <person name="Wu W."/>
            <person name="Zeng X."/>
            <person name="Tu M."/>
            <person name="Wang X."/>
            <person name="Huang H."/>
        </authorList>
    </citation>
    <scope>NUCLEOTIDE SEQUENCE</scope>
    <source>
        <strain evidence="2">MT/VB/25A 57/8</strain>
    </source>
</reference>
<feature type="compositionally biased region" description="Polar residues" evidence="1">
    <location>
        <begin position="249"/>
        <end position="265"/>
    </location>
</feature>
<feature type="compositionally biased region" description="Basic and acidic residues" evidence="1">
    <location>
        <begin position="229"/>
        <end position="243"/>
    </location>
</feature>
<feature type="compositionally biased region" description="Polar residues" evidence="1">
    <location>
        <begin position="287"/>
        <end position="303"/>
    </location>
</feature>
<protein>
    <submittedName>
        <fullName evidence="2">Uncharacterized protein</fullName>
    </submittedName>
</protein>
<comment type="caution">
    <text evidence="2">The sequence shown here is derived from an EMBL/GenBank/DDBJ whole genome shotgun (WGS) entry which is preliminary data.</text>
</comment>
<feature type="compositionally biased region" description="Low complexity" evidence="1">
    <location>
        <begin position="51"/>
        <end position="78"/>
    </location>
</feature>
<dbReference type="PANTHER" id="PTHR33871:SF1">
    <property type="entry name" value="OS05G0503100 PROTEIN"/>
    <property type="match status" value="1"/>
</dbReference>
<keyword evidence="3" id="KW-1185">Reference proteome</keyword>
<feature type="compositionally biased region" description="Polar residues" evidence="1">
    <location>
        <begin position="9"/>
        <end position="23"/>
    </location>
</feature>
<feature type="compositionally biased region" description="Basic and acidic residues" evidence="1">
    <location>
        <begin position="26"/>
        <end position="35"/>
    </location>
</feature>
<proteinExistence type="predicted"/>
<feature type="region of interest" description="Disordered" evidence="1">
    <location>
        <begin position="1"/>
        <end position="305"/>
    </location>
</feature>
<evidence type="ECO:0000313" key="2">
    <source>
        <dbReference type="EMBL" id="KAJ9168905.1"/>
    </source>
</evidence>
<name>A0ABQ9LNT9_HEVBR</name>